<feature type="transmembrane region" description="Helical" evidence="5">
    <location>
        <begin position="54"/>
        <end position="77"/>
    </location>
</feature>
<keyword evidence="2 5" id="KW-0812">Transmembrane</keyword>
<keyword evidence="3 5" id="KW-1133">Transmembrane helix</keyword>
<feature type="transmembrane region" description="Helical" evidence="5">
    <location>
        <begin position="179"/>
        <end position="200"/>
    </location>
</feature>
<feature type="transmembrane region" description="Helical" evidence="5">
    <location>
        <begin position="147"/>
        <end position="167"/>
    </location>
</feature>
<feature type="transmembrane region" description="Helical" evidence="5">
    <location>
        <begin position="499"/>
        <end position="521"/>
    </location>
</feature>
<gene>
    <name evidence="6" type="ORF">MALL_0681</name>
</gene>
<evidence type="ECO:0000256" key="2">
    <source>
        <dbReference type="ARBA" id="ARBA00022692"/>
    </source>
</evidence>
<dbReference type="AlphaFoldDB" id="D4XVA8"/>
<dbReference type="Proteomes" id="UP000004757">
    <property type="component" value="Unassembled WGS sequence"/>
</dbReference>
<sequence>KDGNNVEQSLLGLTDLPKSKKINFFTGILIVIGSSMGAGIFFKSQSVLESNNYSLFLAIFSWIIASLAIVLMGISLLDISAKNKGNLSIVGWNHRFNTWMTYQMSKNFTLYINITLTYFFMPLYAIMSFQDGARIFGFYNFNTQADWAIWTIIILVISAYFIVTSGLKAKLATIQNAITLGFKIFALVATIIVGFSIFIIEVKNGNKLDIHWFKKIEISDPTKPMSFSNIMPFGGLFISWAGIFFAYDGFYVSTGISNELKDPKKTPKALLIGLSVVTIIHLIVALAMSLNGRGDFKEYSNFLSKNNLAWIYGLINLSIGIGVIGIINGFSLWIPRFIEELIQMHDVPFYKKLVKKTNQSYPVVGVVYSLVLILPIVLIFCILGATLYYPKEDPSGYYQLYGSGMSSLYNFADLMSNWISLLVFAFMAIAFFGAILESRRTPKKFSKRFKVVNIIVTLFLFVVVFVNFLYPIVDLILIISQKNTLQEEIYQIAFRGRLLSFLTLILFLAIIILPPVFINVFKKKRSKIIKNNQ</sequence>
<dbReference type="OrthoDB" id="396925at2"/>
<keyword evidence="4 5" id="KW-0472">Membrane</keyword>
<dbReference type="Gene3D" id="1.20.1740.10">
    <property type="entry name" value="Amino acid/polyamine transporter I"/>
    <property type="match status" value="1"/>
</dbReference>
<feature type="transmembrane region" description="Helical" evidence="5">
    <location>
        <begin position="310"/>
        <end position="334"/>
    </location>
</feature>
<name>D4XVA8_9BACT</name>
<comment type="caution">
    <text evidence="6">The sequence shown here is derived from an EMBL/GenBank/DDBJ whole genome shotgun (WGS) entry which is preliminary data.</text>
</comment>
<evidence type="ECO:0000313" key="6">
    <source>
        <dbReference type="EMBL" id="EFF41581.1"/>
    </source>
</evidence>
<dbReference type="Pfam" id="PF13520">
    <property type="entry name" value="AA_permease_2"/>
    <property type="match status" value="1"/>
</dbReference>
<dbReference type="RefSeq" id="WP_005683269.1">
    <property type="nucleotide sequence ID" value="NZ_ADNC01000007.1"/>
</dbReference>
<evidence type="ECO:0000256" key="5">
    <source>
        <dbReference type="SAM" id="Phobius"/>
    </source>
</evidence>
<feature type="transmembrane region" description="Helical" evidence="5">
    <location>
        <begin position="108"/>
        <end position="127"/>
    </location>
</feature>
<feature type="transmembrane region" description="Helical" evidence="5">
    <location>
        <begin position="270"/>
        <end position="290"/>
    </location>
</feature>
<evidence type="ECO:0000256" key="1">
    <source>
        <dbReference type="ARBA" id="ARBA00004141"/>
    </source>
</evidence>
<accession>D4XVA8</accession>
<keyword evidence="7" id="KW-1185">Reference proteome</keyword>
<feature type="transmembrane region" description="Helical" evidence="5">
    <location>
        <begin position="456"/>
        <end position="479"/>
    </location>
</feature>
<feature type="transmembrane region" description="Helical" evidence="5">
    <location>
        <begin position="22"/>
        <end position="42"/>
    </location>
</feature>
<feature type="transmembrane region" description="Helical" evidence="5">
    <location>
        <begin position="230"/>
        <end position="250"/>
    </location>
</feature>
<dbReference type="eggNOG" id="COG0531">
    <property type="taxonomic scope" value="Bacteria"/>
</dbReference>
<comment type="subcellular location">
    <subcellularLocation>
        <location evidence="1">Membrane</location>
        <topology evidence="1">Multi-pass membrane protein</topology>
    </subcellularLocation>
</comment>
<dbReference type="PIRSF" id="PIRSF006060">
    <property type="entry name" value="AA_transporter"/>
    <property type="match status" value="1"/>
</dbReference>
<organism evidence="6 7">
    <name type="scientific">Mycoplasmopsis alligatoris A21JP2</name>
    <dbReference type="NCBI Taxonomy" id="747682"/>
    <lineage>
        <taxon>Bacteria</taxon>
        <taxon>Bacillati</taxon>
        <taxon>Mycoplasmatota</taxon>
        <taxon>Mycoplasmoidales</taxon>
        <taxon>Metamycoplasmataceae</taxon>
        <taxon>Mycoplasmopsis</taxon>
    </lineage>
</organism>
<dbReference type="GO" id="GO:0016020">
    <property type="term" value="C:membrane"/>
    <property type="evidence" value="ECO:0007669"/>
    <property type="project" value="UniProtKB-SubCell"/>
</dbReference>
<reference evidence="6 7" key="1">
    <citation type="submission" date="2010-03" db="EMBL/GenBank/DDBJ databases">
        <authorList>
            <person name="Glass J.I."/>
            <person name="Benders G.A."/>
            <person name="Durkin A.S."/>
            <person name="Farmerie W.G."/>
            <person name="Hlavinka K."/>
            <person name="Hostetler J."/>
            <person name="Jackson J."/>
            <person name="May M.A."/>
            <person name="Miller R.H."/>
            <person name="Paralanov V."/>
            <person name="Radune D."/>
            <person name="Szczypinski B."/>
            <person name="Brown D.R."/>
        </authorList>
    </citation>
    <scope>NUCLEOTIDE SEQUENCE [LARGE SCALE GENOMIC DNA]</scope>
    <source>
        <strain evidence="6 7">A21JP2</strain>
    </source>
</reference>
<evidence type="ECO:0000313" key="7">
    <source>
        <dbReference type="Proteomes" id="UP000004757"/>
    </source>
</evidence>
<proteinExistence type="predicted"/>
<dbReference type="InterPro" id="IPR002293">
    <property type="entry name" value="AA/rel_permease1"/>
</dbReference>
<feature type="transmembrane region" description="Helical" evidence="5">
    <location>
        <begin position="415"/>
        <end position="436"/>
    </location>
</feature>
<protein>
    <submittedName>
        <fullName evidence="6">Amino acid permease</fullName>
    </submittedName>
</protein>
<dbReference type="GO" id="GO:0022857">
    <property type="term" value="F:transmembrane transporter activity"/>
    <property type="evidence" value="ECO:0007669"/>
    <property type="project" value="InterPro"/>
</dbReference>
<dbReference type="EMBL" id="ADNC01000007">
    <property type="protein sequence ID" value="EFF41581.1"/>
    <property type="molecule type" value="Genomic_DNA"/>
</dbReference>
<evidence type="ECO:0000256" key="4">
    <source>
        <dbReference type="ARBA" id="ARBA00023136"/>
    </source>
</evidence>
<evidence type="ECO:0000256" key="3">
    <source>
        <dbReference type="ARBA" id="ARBA00022989"/>
    </source>
</evidence>
<dbReference type="STRING" id="747682.MALL_0681"/>
<feature type="non-terminal residue" evidence="6">
    <location>
        <position position="1"/>
    </location>
</feature>
<feature type="transmembrane region" description="Helical" evidence="5">
    <location>
        <begin position="361"/>
        <end position="389"/>
    </location>
</feature>